<accession>A0A194RBY6</accession>
<sequence>MKQRFPYPSMFPDIVPSDRISYSLPPHRAVGGRDSCYPTKFITDHNAIQILTGSMHWMEILDPKK</sequence>
<protein>
    <submittedName>
        <fullName evidence="1">Uncharacterized protein</fullName>
    </submittedName>
</protein>
<name>A0A194RBY6_PAPMA</name>
<dbReference type="EMBL" id="KQ460398">
    <property type="protein sequence ID" value="KPJ15112.1"/>
    <property type="molecule type" value="Genomic_DNA"/>
</dbReference>
<evidence type="ECO:0000313" key="1">
    <source>
        <dbReference type="EMBL" id="KPJ15112.1"/>
    </source>
</evidence>
<organism evidence="1 2">
    <name type="scientific">Papilio machaon</name>
    <name type="common">Old World swallowtail butterfly</name>
    <dbReference type="NCBI Taxonomy" id="76193"/>
    <lineage>
        <taxon>Eukaryota</taxon>
        <taxon>Metazoa</taxon>
        <taxon>Ecdysozoa</taxon>
        <taxon>Arthropoda</taxon>
        <taxon>Hexapoda</taxon>
        <taxon>Insecta</taxon>
        <taxon>Pterygota</taxon>
        <taxon>Neoptera</taxon>
        <taxon>Endopterygota</taxon>
        <taxon>Lepidoptera</taxon>
        <taxon>Glossata</taxon>
        <taxon>Ditrysia</taxon>
        <taxon>Papilionoidea</taxon>
        <taxon>Papilionidae</taxon>
        <taxon>Papilioninae</taxon>
        <taxon>Papilio</taxon>
    </lineage>
</organism>
<keyword evidence="2" id="KW-1185">Reference proteome</keyword>
<dbReference type="Proteomes" id="UP000053240">
    <property type="component" value="Unassembled WGS sequence"/>
</dbReference>
<dbReference type="InParanoid" id="A0A194RBY6"/>
<proteinExistence type="predicted"/>
<dbReference type="AlphaFoldDB" id="A0A194RBY6"/>
<evidence type="ECO:0000313" key="2">
    <source>
        <dbReference type="Proteomes" id="UP000053240"/>
    </source>
</evidence>
<reference evidence="1 2" key="1">
    <citation type="journal article" date="2015" name="Nat. Commun.">
        <title>Outbred genome sequencing and CRISPR/Cas9 gene editing in butterflies.</title>
        <authorList>
            <person name="Li X."/>
            <person name="Fan D."/>
            <person name="Zhang W."/>
            <person name="Liu G."/>
            <person name="Zhang L."/>
            <person name="Zhao L."/>
            <person name="Fang X."/>
            <person name="Chen L."/>
            <person name="Dong Y."/>
            <person name="Chen Y."/>
            <person name="Ding Y."/>
            <person name="Zhao R."/>
            <person name="Feng M."/>
            <person name="Zhu Y."/>
            <person name="Feng Y."/>
            <person name="Jiang X."/>
            <person name="Zhu D."/>
            <person name="Xiang H."/>
            <person name="Feng X."/>
            <person name="Li S."/>
            <person name="Wang J."/>
            <person name="Zhang G."/>
            <person name="Kronforst M.R."/>
            <person name="Wang W."/>
        </authorList>
    </citation>
    <scope>NUCLEOTIDE SEQUENCE [LARGE SCALE GENOMIC DNA]</scope>
    <source>
        <strain evidence="1">Ya'a_city_454_Pm</strain>
        <tissue evidence="1">Whole body</tissue>
    </source>
</reference>
<gene>
    <name evidence="1" type="ORF">RR48_09139</name>
</gene>